<comment type="subcellular location">
    <subcellularLocation>
        <location evidence="1 6">Nucleus</location>
    </subcellularLocation>
</comment>
<dbReference type="PANTHER" id="PTHR12708:SF0">
    <property type="entry name" value="DNA POLYMERASE EPSILON SUBUNIT 2"/>
    <property type="match status" value="1"/>
</dbReference>
<evidence type="ECO:0000256" key="6">
    <source>
        <dbReference type="PIRNR" id="PIRNR000799"/>
    </source>
</evidence>
<evidence type="ECO:0000259" key="7">
    <source>
        <dbReference type="Pfam" id="PF04042"/>
    </source>
</evidence>
<dbReference type="GO" id="GO:0008622">
    <property type="term" value="C:epsilon DNA polymerase complex"/>
    <property type="evidence" value="ECO:0007669"/>
    <property type="project" value="UniProtKB-UniRule"/>
</dbReference>
<keyword evidence="10" id="KW-1185">Reference proteome</keyword>
<dbReference type="GO" id="GO:0006261">
    <property type="term" value="P:DNA-templated DNA replication"/>
    <property type="evidence" value="ECO:0007669"/>
    <property type="project" value="InterPro"/>
</dbReference>
<dbReference type="InterPro" id="IPR024639">
    <property type="entry name" value="DNA_pol_e_bsu_N"/>
</dbReference>
<dbReference type="PIRSF" id="PIRSF000799">
    <property type="entry name" value="DNA_pol_eps_2"/>
    <property type="match status" value="1"/>
</dbReference>
<evidence type="ECO:0000256" key="1">
    <source>
        <dbReference type="ARBA" id="ARBA00004123"/>
    </source>
</evidence>
<dbReference type="InterPro" id="IPR016266">
    <property type="entry name" value="POLE2"/>
</dbReference>
<evidence type="ECO:0000259" key="8">
    <source>
        <dbReference type="Pfam" id="PF12213"/>
    </source>
</evidence>
<accession>A0A7J7JSA7</accession>
<evidence type="ECO:0000313" key="10">
    <source>
        <dbReference type="Proteomes" id="UP000593567"/>
    </source>
</evidence>
<dbReference type="Pfam" id="PF04042">
    <property type="entry name" value="DNA_pol_E_B"/>
    <property type="match status" value="1"/>
</dbReference>
<comment type="function">
    <text evidence="6">Participates in DNA repair and in chromosomal DNA replication.</text>
</comment>
<organism evidence="9 10">
    <name type="scientific">Bugula neritina</name>
    <name type="common">Brown bryozoan</name>
    <name type="synonym">Sertularia neritina</name>
    <dbReference type="NCBI Taxonomy" id="10212"/>
    <lineage>
        <taxon>Eukaryota</taxon>
        <taxon>Metazoa</taxon>
        <taxon>Spiralia</taxon>
        <taxon>Lophotrochozoa</taxon>
        <taxon>Bryozoa</taxon>
        <taxon>Gymnolaemata</taxon>
        <taxon>Cheilostomatida</taxon>
        <taxon>Flustrina</taxon>
        <taxon>Buguloidea</taxon>
        <taxon>Bugulidae</taxon>
        <taxon>Bugula</taxon>
    </lineage>
</organism>
<dbReference type="Gene3D" id="3.60.21.60">
    <property type="match status" value="1"/>
</dbReference>
<evidence type="ECO:0000256" key="3">
    <source>
        <dbReference type="ARBA" id="ARBA00022705"/>
    </source>
</evidence>
<dbReference type="EMBL" id="VXIV02001841">
    <property type="protein sequence ID" value="KAF6029230.1"/>
    <property type="molecule type" value="Genomic_DNA"/>
</dbReference>
<keyword evidence="4 6" id="KW-0238">DNA-binding</keyword>
<dbReference type="Proteomes" id="UP000593567">
    <property type="component" value="Unassembled WGS sequence"/>
</dbReference>
<feature type="domain" description="DNA polymerase alpha/delta/epsilon subunit B" evidence="7">
    <location>
        <begin position="283"/>
        <end position="445"/>
    </location>
</feature>
<evidence type="ECO:0000256" key="4">
    <source>
        <dbReference type="ARBA" id="ARBA00023125"/>
    </source>
</evidence>
<dbReference type="PANTHER" id="PTHR12708">
    <property type="entry name" value="DNA POLYMERASE EPSILON SUBUNIT B"/>
    <property type="match status" value="1"/>
</dbReference>
<dbReference type="AlphaFoldDB" id="A0A7J7JSA7"/>
<comment type="caution">
    <text evidence="9">The sequence shown here is derived from an EMBL/GenBank/DDBJ whole genome shotgun (WGS) entry which is preliminary data.</text>
</comment>
<dbReference type="GO" id="GO:0003677">
    <property type="term" value="F:DNA binding"/>
    <property type="evidence" value="ECO:0007669"/>
    <property type="project" value="UniProtKB-UniRule"/>
</dbReference>
<dbReference type="InterPro" id="IPR007185">
    <property type="entry name" value="DNA_pol_a/d/e_bsu"/>
</dbReference>
<keyword evidence="5 6" id="KW-0539">Nucleus</keyword>
<evidence type="ECO:0000313" key="9">
    <source>
        <dbReference type="EMBL" id="KAF6029230.1"/>
    </source>
</evidence>
<dbReference type="OrthoDB" id="10254730at2759"/>
<evidence type="ECO:0000256" key="2">
    <source>
        <dbReference type="ARBA" id="ARBA00009560"/>
    </source>
</evidence>
<dbReference type="GO" id="GO:0042276">
    <property type="term" value="P:error-prone translesion synthesis"/>
    <property type="evidence" value="ECO:0007669"/>
    <property type="project" value="TreeGrafter"/>
</dbReference>
<dbReference type="Pfam" id="PF12213">
    <property type="entry name" value="Dpoe2NT"/>
    <property type="match status" value="1"/>
</dbReference>
<keyword evidence="3 6" id="KW-0235">DNA replication</keyword>
<feature type="domain" description="DNA polymerase epsilon subunit B N-terminal" evidence="8">
    <location>
        <begin position="7"/>
        <end position="75"/>
    </location>
</feature>
<comment type="similarity">
    <text evidence="2 6">Belongs to the DNA polymerase epsilon subunit B family.</text>
</comment>
<sequence length="527" mass="58440">MASNIVKLKSSIIKSSKLYGLSLNSESLKYLVEILVDLAPNERDAAIEEIWSSLAKQKASVGLTTREQCEQAVLEVTGQKQDGSVKLFDVIGAFDSPRFIFDRDNQRFVLSKATLFTDSADHFTEYFRNRYNYIYQRVLRNPIFANKSVTVKDNSSNKYKLKPLEALYGCNVLMENITVFGMITQIQPGQWYIEDFNGAVRLDLSKVEYGPGLICDGTFVLCDGSYEQDVLYANVISLPPSETASVTRAQFGDINFFGGELTTCAAANQVLVSKEIEDPNAFIVFLSCVHLDNSEVMNKLHILFTGYSKSPPIAFVMCGPFVSPRARVDPCGFLAENLKKLGQLISSVEGLKEKSKFVFVPAMEDAGSLSVYPRPPLLSSVTAGLTKQVKSAIFTTNPCRIQYCTKEIVVFREDLIPKMFKCRVNSPKDNLTHHFTRTLVSAGNLALCLLARCLSTGSTTMPCHYTPYLTSSSLPITTTRTRRRAPAASSATQGHFLCQSSTLKSTILQAMKLKILLYLVTSDLCNI</sequence>
<reference evidence="9" key="1">
    <citation type="submission" date="2020-06" db="EMBL/GenBank/DDBJ databases">
        <title>Draft genome of Bugula neritina, a colonial animal packing powerful symbionts and potential medicines.</title>
        <authorList>
            <person name="Rayko M."/>
        </authorList>
    </citation>
    <scope>NUCLEOTIDE SEQUENCE [LARGE SCALE GENOMIC DNA]</scope>
    <source>
        <strain evidence="9">Kwan_BN1</strain>
    </source>
</reference>
<dbReference type="Gene3D" id="1.10.8.60">
    <property type="match status" value="1"/>
</dbReference>
<proteinExistence type="inferred from homology"/>
<protein>
    <recommendedName>
        <fullName evidence="6">DNA polymerase epsilon subunit</fullName>
    </recommendedName>
    <alternativeName>
        <fullName evidence="6">DNA polymerase II subunit 2</fullName>
    </alternativeName>
</protein>
<name>A0A7J7JSA7_BUGNE</name>
<gene>
    <name evidence="9" type="ORF">EB796_012466</name>
</gene>
<evidence type="ECO:0000256" key="5">
    <source>
        <dbReference type="ARBA" id="ARBA00023242"/>
    </source>
</evidence>